<dbReference type="AlphaFoldDB" id="A0AAD7DPJ4"/>
<dbReference type="EMBL" id="JARKIB010000684">
    <property type="protein sequence ID" value="KAJ7694498.1"/>
    <property type="molecule type" value="Genomic_DNA"/>
</dbReference>
<dbReference type="InterPro" id="IPR040521">
    <property type="entry name" value="KDZ"/>
</dbReference>
<proteinExistence type="predicted"/>
<accession>A0AAD7DPJ4</accession>
<dbReference type="Proteomes" id="UP001215598">
    <property type="component" value="Unassembled WGS sequence"/>
</dbReference>
<feature type="coiled-coil region" evidence="1">
    <location>
        <begin position="464"/>
        <end position="491"/>
    </location>
</feature>
<dbReference type="Pfam" id="PF18758">
    <property type="entry name" value="KDZ"/>
    <property type="match status" value="1"/>
</dbReference>
<comment type="caution">
    <text evidence="2">The sequence shown here is derived from an EMBL/GenBank/DDBJ whole genome shotgun (WGS) entry which is preliminary data.</text>
</comment>
<protein>
    <submittedName>
        <fullName evidence="2">Uncharacterized protein</fullName>
    </submittedName>
</protein>
<organism evidence="2 3">
    <name type="scientific">Mycena metata</name>
    <dbReference type="NCBI Taxonomy" id="1033252"/>
    <lineage>
        <taxon>Eukaryota</taxon>
        <taxon>Fungi</taxon>
        <taxon>Dikarya</taxon>
        <taxon>Basidiomycota</taxon>
        <taxon>Agaricomycotina</taxon>
        <taxon>Agaricomycetes</taxon>
        <taxon>Agaricomycetidae</taxon>
        <taxon>Agaricales</taxon>
        <taxon>Marasmiineae</taxon>
        <taxon>Mycenaceae</taxon>
        <taxon>Mycena</taxon>
    </lineage>
</organism>
<evidence type="ECO:0000313" key="3">
    <source>
        <dbReference type="Proteomes" id="UP001215598"/>
    </source>
</evidence>
<sequence length="582" mass="65151">MDYILMLALAGFDGREITISYDIACQWKKNLADCMGRLPDHLQLDLDAIDIDTGLPVWHALAHEDLCARLNSLTYIRGVGRSDGEGVERLWAWLNGCSYHTKEMGLGNRADTLIVAIAERARQIAAFTEINKNIPSEKRAEWQEKIDAFLADRSCGSPYTYASINGATEAEIRASLKQKEQEEAKAGRAPLHAMSATAFLVAGLQLEETQRRIKAQLALHTLTADHESKIHEYRIAFMAKLRKFRDLQVVYTPGAVRALAAEEARRDPELPAPHPEHIRLSLPSELTAAERNGAGCQRNVAAMEATLREGQCTNALVVIRNLLHCKRYLITFRNENLGSQKKTTRSQTIMGQLTERVDVDARKYRDARAALTRLKGAAYAPELRELKAADLTLEDEEARDPGQAARSDREAVKRLTKIGGRTHAQPLRNDASAQTPAGVSWIWISPGALDDSEEGLHESLRVEWSRAKARKNRWEEEVELLREEMRRVLRYLVWEQQRWTALKAESTERTDVTPELWHGLQAYAAKQVAWHSDLATLFREVSAGAGDGLDHCGGLGGGKWRKLGELIYAGRVEFLVDAVVGK</sequence>
<evidence type="ECO:0000313" key="2">
    <source>
        <dbReference type="EMBL" id="KAJ7694498.1"/>
    </source>
</evidence>
<keyword evidence="1" id="KW-0175">Coiled coil</keyword>
<name>A0AAD7DPJ4_9AGAR</name>
<gene>
    <name evidence="2" type="ORF">B0H16DRAFT_1485647</name>
</gene>
<reference evidence="2" key="1">
    <citation type="submission" date="2023-03" db="EMBL/GenBank/DDBJ databases">
        <title>Massive genome expansion in bonnet fungi (Mycena s.s.) driven by repeated elements and novel gene families across ecological guilds.</title>
        <authorList>
            <consortium name="Lawrence Berkeley National Laboratory"/>
            <person name="Harder C.B."/>
            <person name="Miyauchi S."/>
            <person name="Viragh M."/>
            <person name="Kuo A."/>
            <person name="Thoen E."/>
            <person name="Andreopoulos B."/>
            <person name="Lu D."/>
            <person name="Skrede I."/>
            <person name="Drula E."/>
            <person name="Henrissat B."/>
            <person name="Morin E."/>
            <person name="Kohler A."/>
            <person name="Barry K."/>
            <person name="LaButti K."/>
            <person name="Morin E."/>
            <person name="Salamov A."/>
            <person name="Lipzen A."/>
            <person name="Mereny Z."/>
            <person name="Hegedus B."/>
            <person name="Baldrian P."/>
            <person name="Stursova M."/>
            <person name="Weitz H."/>
            <person name="Taylor A."/>
            <person name="Grigoriev I.V."/>
            <person name="Nagy L.G."/>
            <person name="Martin F."/>
            <person name="Kauserud H."/>
        </authorList>
    </citation>
    <scope>NUCLEOTIDE SEQUENCE</scope>
    <source>
        <strain evidence="2">CBHHK182m</strain>
    </source>
</reference>
<keyword evidence="3" id="KW-1185">Reference proteome</keyword>
<evidence type="ECO:0000256" key="1">
    <source>
        <dbReference type="SAM" id="Coils"/>
    </source>
</evidence>